<dbReference type="RefSeq" id="WP_343935100.1">
    <property type="nucleotide sequence ID" value="NZ_BAAABU010000007.1"/>
</dbReference>
<feature type="region of interest" description="Disordered" evidence="1">
    <location>
        <begin position="1"/>
        <end position="72"/>
    </location>
</feature>
<protein>
    <submittedName>
        <fullName evidence="2">Uncharacterized protein</fullName>
    </submittedName>
</protein>
<keyword evidence="3" id="KW-1185">Reference proteome</keyword>
<reference evidence="2 3" key="1">
    <citation type="journal article" date="2019" name="Int. J. Syst. Evol. Microbiol.">
        <title>The Global Catalogue of Microorganisms (GCM) 10K type strain sequencing project: providing services to taxonomists for standard genome sequencing and annotation.</title>
        <authorList>
            <consortium name="The Broad Institute Genomics Platform"/>
            <consortium name="The Broad Institute Genome Sequencing Center for Infectious Disease"/>
            <person name="Wu L."/>
            <person name="Ma J."/>
        </authorList>
    </citation>
    <scope>NUCLEOTIDE SEQUENCE [LARGE SCALE GENOMIC DNA]</scope>
    <source>
        <strain evidence="2 3">JCM 3380</strain>
    </source>
</reference>
<evidence type="ECO:0000313" key="2">
    <source>
        <dbReference type="EMBL" id="GAA0234816.1"/>
    </source>
</evidence>
<proteinExistence type="predicted"/>
<feature type="compositionally biased region" description="Basic and acidic residues" evidence="1">
    <location>
        <begin position="34"/>
        <end position="55"/>
    </location>
</feature>
<gene>
    <name evidence="2" type="ORF">GCM10010492_37170</name>
</gene>
<evidence type="ECO:0000313" key="3">
    <source>
        <dbReference type="Proteomes" id="UP001500416"/>
    </source>
</evidence>
<comment type="caution">
    <text evidence="2">The sequence shown here is derived from an EMBL/GenBank/DDBJ whole genome shotgun (WGS) entry which is preliminary data.</text>
</comment>
<feature type="compositionally biased region" description="Gly residues" evidence="1">
    <location>
        <begin position="1"/>
        <end position="31"/>
    </location>
</feature>
<organism evidence="2 3">
    <name type="scientific">Saccharothrix mutabilis subsp. mutabilis</name>
    <dbReference type="NCBI Taxonomy" id="66855"/>
    <lineage>
        <taxon>Bacteria</taxon>
        <taxon>Bacillati</taxon>
        <taxon>Actinomycetota</taxon>
        <taxon>Actinomycetes</taxon>
        <taxon>Pseudonocardiales</taxon>
        <taxon>Pseudonocardiaceae</taxon>
        <taxon>Saccharothrix</taxon>
    </lineage>
</organism>
<name>A0ABN0U0L7_9PSEU</name>
<accession>A0ABN0U0L7</accession>
<evidence type="ECO:0000256" key="1">
    <source>
        <dbReference type="SAM" id="MobiDB-lite"/>
    </source>
</evidence>
<dbReference type="Proteomes" id="UP001500416">
    <property type="component" value="Unassembled WGS sequence"/>
</dbReference>
<dbReference type="EMBL" id="BAAABU010000007">
    <property type="protein sequence ID" value="GAA0234816.1"/>
    <property type="molecule type" value="Genomic_DNA"/>
</dbReference>
<sequence length="294" mass="32152">MPGTTPGGGPGSPGSGAPGGGPRPGGTGGWTGTPDHHRTNHTDADGAADRGRRGLFDPLKWGDNPATGKPWTPDEIDALRRNLVNVEDTTRMRRELDRLGLDVDPETIRSIKKYLFDSPGIAMSHANYSAWRRLTSGNGSVADAQFIAHEAAEQRRLREIGNRTGFDHLGRDHDNMSRARRGAWEADHDRAYLEAHRGALEDEHDFLARKVEELTNGQVPVSRSPAAVADTRAEGRAHMVVDGIPMADHSNYPHWQERARSRVEIGSRVAARLGPPPNPTIAEVVDRVRRHRAG</sequence>